<dbReference type="Proteomes" id="UP001281410">
    <property type="component" value="Unassembled WGS sequence"/>
</dbReference>
<comment type="caution">
    <text evidence="2">The sequence shown here is derived from an EMBL/GenBank/DDBJ whole genome shotgun (WGS) entry which is preliminary data.</text>
</comment>
<evidence type="ECO:0000256" key="1">
    <source>
        <dbReference type="SAM" id="MobiDB-lite"/>
    </source>
</evidence>
<name>A0AAE0EGB7_9ROSI</name>
<gene>
    <name evidence="2" type="ORF">Dsin_006896</name>
</gene>
<protein>
    <submittedName>
        <fullName evidence="2">Uncharacterized protein</fullName>
    </submittedName>
</protein>
<feature type="compositionally biased region" description="Acidic residues" evidence="1">
    <location>
        <begin position="75"/>
        <end position="97"/>
    </location>
</feature>
<dbReference type="EMBL" id="JANJYJ010000002">
    <property type="protein sequence ID" value="KAK3227034.1"/>
    <property type="molecule type" value="Genomic_DNA"/>
</dbReference>
<keyword evidence="3" id="KW-1185">Reference proteome</keyword>
<evidence type="ECO:0000313" key="2">
    <source>
        <dbReference type="EMBL" id="KAK3227034.1"/>
    </source>
</evidence>
<dbReference type="Gene3D" id="3.30.70.330">
    <property type="match status" value="1"/>
</dbReference>
<feature type="region of interest" description="Disordered" evidence="1">
    <location>
        <begin position="72"/>
        <end position="105"/>
    </location>
</feature>
<evidence type="ECO:0000313" key="3">
    <source>
        <dbReference type="Proteomes" id="UP001281410"/>
    </source>
</evidence>
<accession>A0AAE0EGB7</accession>
<dbReference type="AlphaFoldDB" id="A0AAE0EGB7"/>
<reference evidence="2" key="1">
    <citation type="journal article" date="2023" name="Plant J.">
        <title>Genome sequences and population genomics provide insights into the demographic history, inbreeding, and mutation load of two 'living fossil' tree species of Dipteronia.</title>
        <authorList>
            <person name="Feng Y."/>
            <person name="Comes H.P."/>
            <person name="Chen J."/>
            <person name="Zhu S."/>
            <person name="Lu R."/>
            <person name="Zhang X."/>
            <person name="Li P."/>
            <person name="Qiu J."/>
            <person name="Olsen K.M."/>
            <person name="Qiu Y."/>
        </authorList>
    </citation>
    <scope>NUCLEOTIDE SEQUENCE</scope>
    <source>
        <strain evidence="2">NBL</strain>
    </source>
</reference>
<proteinExistence type="predicted"/>
<dbReference type="InterPro" id="IPR012677">
    <property type="entry name" value="Nucleotide-bd_a/b_plait_sf"/>
</dbReference>
<sequence length="139" mass="15686">MSSSSLPMVASSKLSNLYSHHSLTDLATHFPLFSSKPNSLELKLHNPTSLLFSLSPFPRLSATFDSYHFTQETQEYPDDDDDDDEAVTTQEEEEEEPNVSRSGEEARLYVGNLPYTMTSSQLSEDFWRGWSCAFCSDSL</sequence>
<organism evidence="2 3">
    <name type="scientific">Dipteronia sinensis</name>
    <dbReference type="NCBI Taxonomy" id="43782"/>
    <lineage>
        <taxon>Eukaryota</taxon>
        <taxon>Viridiplantae</taxon>
        <taxon>Streptophyta</taxon>
        <taxon>Embryophyta</taxon>
        <taxon>Tracheophyta</taxon>
        <taxon>Spermatophyta</taxon>
        <taxon>Magnoliopsida</taxon>
        <taxon>eudicotyledons</taxon>
        <taxon>Gunneridae</taxon>
        <taxon>Pentapetalae</taxon>
        <taxon>rosids</taxon>
        <taxon>malvids</taxon>
        <taxon>Sapindales</taxon>
        <taxon>Sapindaceae</taxon>
        <taxon>Hippocastanoideae</taxon>
        <taxon>Acereae</taxon>
        <taxon>Dipteronia</taxon>
    </lineage>
</organism>